<evidence type="ECO:0000256" key="5">
    <source>
        <dbReference type="ARBA" id="ARBA00023163"/>
    </source>
</evidence>
<dbReference type="Pfam" id="PF00486">
    <property type="entry name" value="Trans_reg_C"/>
    <property type="match status" value="1"/>
</dbReference>
<dbReference type="PANTHER" id="PTHR48111:SF21">
    <property type="entry name" value="DNA-BINDING DUAL MASTER TRANSCRIPTIONAL REGULATOR RPAA"/>
    <property type="match status" value="1"/>
</dbReference>
<dbReference type="RefSeq" id="WP_013023700.1">
    <property type="nucleotide sequence ID" value="NC_013949.1"/>
</dbReference>
<dbReference type="EMBL" id="FN555004">
    <property type="protein sequence ID" value="CBG40634.1"/>
    <property type="molecule type" value="Genomic_DNA"/>
</dbReference>
<dbReference type="Gene3D" id="3.40.50.2300">
    <property type="match status" value="1"/>
</dbReference>
<accession>D3UJF8</accession>
<dbReference type="InterPro" id="IPR016032">
    <property type="entry name" value="Sig_transdc_resp-reg_C-effctor"/>
</dbReference>
<keyword evidence="5" id="KW-0804">Transcription</keyword>
<sequence length="219" mass="25347">MRILLLEDDALLCEIIEEFLIERGDEVLVVRDGRAAEEALLSLHFDLLLLDVQVPGINGFELLRTQRELGNRTQAIFITALNQSRDLKNGFEVGADDYIKKPFDLQELEVRIKHVTKHLQIENFFISPHFIFSPKNLTLQNKSTSQTFKLTQKESAILCFFLKNPNRILSPQEILLNVWSYEEAPSQNTLRSYVKNLRRYLGFEKITNSKGSGYRFNSL</sequence>
<dbReference type="PANTHER" id="PTHR48111">
    <property type="entry name" value="REGULATOR OF RPOS"/>
    <property type="match status" value="1"/>
</dbReference>
<evidence type="ECO:0000256" key="2">
    <source>
        <dbReference type="ARBA" id="ARBA00023012"/>
    </source>
</evidence>
<keyword evidence="3" id="KW-0805">Transcription regulation</keyword>
<dbReference type="SUPFAM" id="SSF52172">
    <property type="entry name" value="CheY-like"/>
    <property type="match status" value="1"/>
</dbReference>
<dbReference type="GO" id="GO:0005829">
    <property type="term" value="C:cytosol"/>
    <property type="evidence" value="ECO:0007669"/>
    <property type="project" value="TreeGrafter"/>
</dbReference>
<name>D3UJF8_HELM1</name>
<dbReference type="InterPro" id="IPR039420">
    <property type="entry name" value="WalR-like"/>
</dbReference>
<dbReference type="STRING" id="679897.HMU13810"/>
<dbReference type="InterPro" id="IPR001789">
    <property type="entry name" value="Sig_transdc_resp-reg_receiver"/>
</dbReference>
<dbReference type="SUPFAM" id="SSF46894">
    <property type="entry name" value="C-terminal effector domain of the bipartite response regulators"/>
    <property type="match status" value="1"/>
</dbReference>
<feature type="domain" description="Response regulatory" evidence="8">
    <location>
        <begin position="2"/>
        <end position="116"/>
    </location>
</feature>
<proteinExistence type="predicted"/>
<dbReference type="Pfam" id="PF00072">
    <property type="entry name" value="Response_reg"/>
    <property type="match status" value="1"/>
</dbReference>
<dbReference type="GO" id="GO:0032993">
    <property type="term" value="C:protein-DNA complex"/>
    <property type="evidence" value="ECO:0007669"/>
    <property type="project" value="TreeGrafter"/>
</dbReference>
<organism evidence="10 11">
    <name type="scientific">Helicobacter mustelae (strain ATCC 43772 / CCUG 25715 / CIP 103759 / LMG 18044 / NCTC 12198 / R85-136P)</name>
    <name type="common">Campylobacter mustelae</name>
    <dbReference type="NCBI Taxonomy" id="679897"/>
    <lineage>
        <taxon>Bacteria</taxon>
        <taxon>Pseudomonadati</taxon>
        <taxon>Campylobacterota</taxon>
        <taxon>Epsilonproteobacteria</taxon>
        <taxon>Campylobacterales</taxon>
        <taxon>Helicobacteraceae</taxon>
        <taxon>Helicobacter</taxon>
    </lineage>
</organism>
<keyword evidence="1 6" id="KW-0597">Phosphoprotein</keyword>
<dbReference type="PROSITE" id="PS51755">
    <property type="entry name" value="OMPR_PHOB"/>
    <property type="match status" value="1"/>
</dbReference>
<dbReference type="InterPro" id="IPR011006">
    <property type="entry name" value="CheY-like_superfamily"/>
</dbReference>
<evidence type="ECO:0000256" key="7">
    <source>
        <dbReference type="PROSITE-ProRule" id="PRU01091"/>
    </source>
</evidence>
<keyword evidence="11" id="KW-1185">Reference proteome</keyword>
<evidence type="ECO:0000256" key="6">
    <source>
        <dbReference type="PROSITE-ProRule" id="PRU00169"/>
    </source>
</evidence>
<keyword evidence="4 7" id="KW-0238">DNA-binding</keyword>
<evidence type="ECO:0000256" key="4">
    <source>
        <dbReference type="ARBA" id="ARBA00023125"/>
    </source>
</evidence>
<keyword evidence="2" id="KW-0902">Two-component regulatory system</keyword>
<dbReference type="InterPro" id="IPR036388">
    <property type="entry name" value="WH-like_DNA-bd_sf"/>
</dbReference>
<evidence type="ECO:0000313" key="11">
    <source>
        <dbReference type="Proteomes" id="UP000001522"/>
    </source>
</evidence>
<dbReference type="Gene3D" id="1.10.10.10">
    <property type="entry name" value="Winged helix-like DNA-binding domain superfamily/Winged helix DNA-binding domain"/>
    <property type="match status" value="1"/>
</dbReference>
<dbReference type="Proteomes" id="UP000001522">
    <property type="component" value="Chromosome"/>
</dbReference>
<dbReference type="SMART" id="SM00448">
    <property type="entry name" value="REC"/>
    <property type="match status" value="1"/>
</dbReference>
<dbReference type="GO" id="GO:0000976">
    <property type="term" value="F:transcription cis-regulatory region binding"/>
    <property type="evidence" value="ECO:0007669"/>
    <property type="project" value="TreeGrafter"/>
</dbReference>
<dbReference type="eggNOG" id="COG0745">
    <property type="taxonomic scope" value="Bacteria"/>
</dbReference>
<dbReference type="GO" id="GO:0000156">
    <property type="term" value="F:phosphorelay response regulator activity"/>
    <property type="evidence" value="ECO:0007669"/>
    <property type="project" value="TreeGrafter"/>
</dbReference>
<feature type="modified residue" description="4-aspartylphosphate" evidence="6">
    <location>
        <position position="51"/>
    </location>
</feature>
<dbReference type="HOGENOM" id="CLU_000445_30_3_7"/>
<dbReference type="KEGG" id="hms:HMU13810"/>
<evidence type="ECO:0000256" key="3">
    <source>
        <dbReference type="ARBA" id="ARBA00023015"/>
    </source>
</evidence>
<feature type="domain" description="OmpR/PhoB-type" evidence="9">
    <location>
        <begin position="122"/>
        <end position="218"/>
    </location>
</feature>
<evidence type="ECO:0000256" key="1">
    <source>
        <dbReference type="ARBA" id="ARBA00022553"/>
    </source>
</evidence>
<gene>
    <name evidence="10" type="primary">cdrR</name>
    <name evidence="10" type="ordered locus">HMU13810</name>
</gene>
<dbReference type="AlphaFoldDB" id="D3UJF8"/>
<dbReference type="PROSITE" id="PS50110">
    <property type="entry name" value="RESPONSE_REGULATORY"/>
    <property type="match status" value="1"/>
</dbReference>
<dbReference type="GO" id="GO:0006355">
    <property type="term" value="P:regulation of DNA-templated transcription"/>
    <property type="evidence" value="ECO:0007669"/>
    <property type="project" value="InterPro"/>
</dbReference>
<evidence type="ECO:0000313" key="10">
    <source>
        <dbReference type="EMBL" id="CBG40634.1"/>
    </source>
</evidence>
<dbReference type="InterPro" id="IPR001867">
    <property type="entry name" value="OmpR/PhoB-type_DNA-bd"/>
</dbReference>
<dbReference type="SMART" id="SM00862">
    <property type="entry name" value="Trans_reg_C"/>
    <property type="match status" value="1"/>
</dbReference>
<evidence type="ECO:0000259" key="8">
    <source>
        <dbReference type="PROSITE" id="PS50110"/>
    </source>
</evidence>
<feature type="DNA-binding region" description="OmpR/PhoB-type" evidence="7">
    <location>
        <begin position="122"/>
        <end position="218"/>
    </location>
</feature>
<reference evidence="10 11" key="1">
    <citation type="journal article" date="2010" name="BMC Genomics">
        <title>Comparative genomics and proteomics of Helicobacter mustelae, an ulcerogenic and carcinogenic gastric pathogen.</title>
        <authorList>
            <person name="O'Toole P.W."/>
            <person name="Snelling W.J."/>
            <person name="Canchaya C."/>
            <person name="Forde B.M."/>
            <person name="Hardie K.R."/>
            <person name="Josenhans C."/>
            <person name="Graham R.L.J."/>
            <person name="McMullan G."/>
            <person name="Parkhill J."/>
            <person name="Belda E."/>
            <person name="Bentley S.D."/>
        </authorList>
    </citation>
    <scope>NUCLEOTIDE SEQUENCE [LARGE SCALE GENOMIC DNA]</scope>
    <source>
        <strain evidence="11">ATCC 43772 / LMG 18044 / NCTC 12198 / 12198</strain>
    </source>
</reference>
<dbReference type="CDD" id="cd00383">
    <property type="entry name" value="trans_reg_C"/>
    <property type="match status" value="1"/>
</dbReference>
<protein>
    <submittedName>
        <fullName evidence="10">Putative two-component regulation system CdrRS, regulator component CdrR</fullName>
    </submittedName>
</protein>
<evidence type="ECO:0000259" key="9">
    <source>
        <dbReference type="PROSITE" id="PS51755"/>
    </source>
</evidence>